<evidence type="ECO:0000256" key="3">
    <source>
        <dbReference type="ARBA" id="ARBA00022737"/>
    </source>
</evidence>
<dbReference type="STRING" id="1835702.A0A1F5L4N4"/>
<organism evidence="9 10">
    <name type="scientific">Penicillium arizonense</name>
    <dbReference type="NCBI Taxonomy" id="1835702"/>
    <lineage>
        <taxon>Eukaryota</taxon>
        <taxon>Fungi</taxon>
        <taxon>Dikarya</taxon>
        <taxon>Ascomycota</taxon>
        <taxon>Pezizomycotina</taxon>
        <taxon>Eurotiomycetes</taxon>
        <taxon>Eurotiomycetidae</taxon>
        <taxon>Eurotiales</taxon>
        <taxon>Aspergillaceae</taxon>
        <taxon>Penicillium</taxon>
    </lineage>
</organism>
<dbReference type="Gene3D" id="1.20.58.340">
    <property type="entry name" value="Magnesium transport protein CorA, transmembrane region"/>
    <property type="match status" value="1"/>
</dbReference>
<evidence type="ECO:0000313" key="9">
    <source>
        <dbReference type="EMBL" id="OGE48194.1"/>
    </source>
</evidence>
<dbReference type="OrthoDB" id="4367277at2759"/>
<sequence length="939" mass="107917">MTERPIDESPSLDPTMIKARFVGALKEKPRKGKKVLRAWQNDILEQIEEFLKLEDFDVNFCEGEISQSPLWQATMRIEIFNKVLERKETDANLSDGKHRTAMFLAVESEELQIMESLKKAGALIDWKDNEGRTPLSLAAELGHLECVEFLLANAADINHRDLHRRTPLLMAVDLDSFHPKKQIIINLLIERGANPNLADDEEKTPLTGAILDSDIATVKQLLDSKYLTANVNQYARGRTALSLAVERESIEIIKLLIPKAEVNMEDDNSLKRTPLAWAIEKEKYWATMKLLEDSRTNVDHANPHGRTPFSLAAGDMRVAITQLLIRHGADPHLEDNDHRTGFWWFLKARFHSDFRMPINLKQQTPRVPRGEFGDLIDSLPRPNDQDSTGRSWLSWAAEYGDEYVVKQFLKNKDVNPNQCDKTAGTFARTPVIWAAEKHHEFLVQLMIDQRKDDLSLNYVIRHSKVYERELGEERMLNTVKTLCSHGEAGDSWITERCDAEGTKPLHLACYQGNDKIVDILLESEVVLNSKDRTGRTPLQYALQQKHEEIARRLLKLMSKLQFVQSNDWFKVADQETYWVKVFQKAISGDFDWDLIRKPECDFLLCKEQRTLYLCAQENVWSRVPRQFDAEDDMNSEMAKSEYIQYIRKDFQAFAVNYISVTFPVQDQSPSANRKTVQDPWGVAWIRGPESKDKVNVFLSRLSGSILPDGCIPSSDFEIIERFLKNLKNEWNTACSVASMKIDGLRANQVTQKGRNPEFIDELANNASIRMTVRKCLRSHIDRLRCEVKSDHYLKEEKQSKLTEIIDGIESSAIKSLDDMERAVRELLQMELAWVSRNEAASIKRLSWVTFIFLPLMFASSLFGMNVDLLKDNPDWRWYTLFGTLSVLLTGSLWMVSRFVPDDIVLSRVFRGTTDAAVFENFIVISFSIAADGQNLNLFW</sequence>
<protein>
    <submittedName>
        <fullName evidence="9">Uncharacterized protein</fullName>
    </submittedName>
</protein>
<dbReference type="Gene3D" id="1.25.40.20">
    <property type="entry name" value="Ankyrin repeat-containing domain"/>
    <property type="match status" value="3"/>
</dbReference>
<evidence type="ECO:0000313" key="10">
    <source>
        <dbReference type="Proteomes" id="UP000177622"/>
    </source>
</evidence>
<keyword evidence="10" id="KW-1185">Reference proteome</keyword>
<dbReference type="GO" id="GO:0016020">
    <property type="term" value="C:membrane"/>
    <property type="evidence" value="ECO:0007669"/>
    <property type="project" value="UniProtKB-SubCell"/>
</dbReference>
<dbReference type="EMBL" id="LXJU01000031">
    <property type="protein sequence ID" value="OGE48194.1"/>
    <property type="molecule type" value="Genomic_DNA"/>
</dbReference>
<dbReference type="SMART" id="SM00248">
    <property type="entry name" value="ANK"/>
    <property type="match status" value="11"/>
</dbReference>
<keyword evidence="3" id="KW-0677">Repeat</keyword>
<dbReference type="PROSITE" id="PS50088">
    <property type="entry name" value="ANK_REPEAT"/>
    <property type="match status" value="5"/>
</dbReference>
<dbReference type="SUPFAM" id="SSF48403">
    <property type="entry name" value="Ankyrin repeat"/>
    <property type="match status" value="2"/>
</dbReference>
<evidence type="ECO:0000256" key="8">
    <source>
        <dbReference type="SAM" id="Phobius"/>
    </source>
</evidence>
<accession>A0A1F5L4N4</accession>
<feature type="transmembrane region" description="Helical" evidence="8">
    <location>
        <begin position="845"/>
        <end position="863"/>
    </location>
</feature>
<dbReference type="InterPro" id="IPR045863">
    <property type="entry name" value="CorA_TM1_TM2"/>
</dbReference>
<dbReference type="PROSITE" id="PS50297">
    <property type="entry name" value="ANK_REP_REGION"/>
    <property type="match status" value="3"/>
</dbReference>
<dbReference type="Pfam" id="PF00023">
    <property type="entry name" value="Ank"/>
    <property type="match status" value="1"/>
</dbReference>
<reference evidence="9 10" key="1">
    <citation type="journal article" date="2016" name="Sci. Rep.">
        <title>Penicillium arizonense, a new, genome sequenced fungal species, reveals a high chemical diversity in secreted metabolites.</title>
        <authorList>
            <person name="Grijseels S."/>
            <person name="Nielsen J.C."/>
            <person name="Randelovic M."/>
            <person name="Nielsen J."/>
            <person name="Nielsen K.F."/>
            <person name="Workman M."/>
            <person name="Frisvad J.C."/>
        </authorList>
    </citation>
    <scope>NUCLEOTIDE SEQUENCE [LARGE SCALE GENOMIC DNA]</scope>
    <source>
        <strain evidence="9 10">CBS 141311</strain>
    </source>
</reference>
<dbReference type="Pfam" id="PF01544">
    <property type="entry name" value="CorA"/>
    <property type="match status" value="1"/>
</dbReference>
<keyword evidence="4 8" id="KW-1133">Transmembrane helix</keyword>
<comment type="caution">
    <text evidence="9">The sequence shown here is derived from an EMBL/GenBank/DDBJ whole genome shotgun (WGS) entry which is preliminary data.</text>
</comment>
<evidence type="ECO:0000256" key="7">
    <source>
        <dbReference type="PROSITE-ProRule" id="PRU00023"/>
    </source>
</evidence>
<feature type="repeat" description="ANK" evidence="7">
    <location>
        <begin position="533"/>
        <end position="565"/>
    </location>
</feature>
<dbReference type="RefSeq" id="XP_022483650.1">
    <property type="nucleotide sequence ID" value="XM_022636446.1"/>
</dbReference>
<dbReference type="Pfam" id="PF12796">
    <property type="entry name" value="Ank_2"/>
    <property type="match status" value="3"/>
</dbReference>
<dbReference type="GeneID" id="34581180"/>
<evidence type="ECO:0000256" key="4">
    <source>
        <dbReference type="ARBA" id="ARBA00022989"/>
    </source>
</evidence>
<keyword evidence="2 8" id="KW-0812">Transmembrane</keyword>
<dbReference type="InterPro" id="IPR002110">
    <property type="entry name" value="Ankyrin_rpt"/>
</dbReference>
<evidence type="ECO:0000256" key="5">
    <source>
        <dbReference type="ARBA" id="ARBA00023043"/>
    </source>
</evidence>
<feature type="repeat" description="ANK" evidence="7">
    <location>
        <begin position="500"/>
        <end position="532"/>
    </location>
</feature>
<feature type="repeat" description="ANK" evidence="7">
    <location>
        <begin position="304"/>
        <end position="336"/>
    </location>
</feature>
<feature type="repeat" description="ANK" evidence="7">
    <location>
        <begin position="163"/>
        <end position="200"/>
    </location>
</feature>
<dbReference type="PANTHER" id="PTHR24198:SF165">
    <property type="entry name" value="ANKYRIN REPEAT-CONTAINING PROTEIN-RELATED"/>
    <property type="match status" value="1"/>
</dbReference>
<keyword evidence="6 8" id="KW-0472">Membrane</keyword>
<comment type="subcellular location">
    <subcellularLocation>
        <location evidence="1">Membrane</location>
        <topology evidence="1">Multi-pass membrane protein</topology>
    </subcellularLocation>
</comment>
<dbReference type="InterPro" id="IPR002523">
    <property type="entry name" value="MgTranspt_CorA/ZnTranspt_ZntB"/>
</dbReference>
<dbReference type="GO" id="GO:0046873">
    <property type="term" value="F:metal ion transmembrane transporter activity"/>
    <property type="evidence" value="ECO:0007669"/>
    <property type="project" value="InterPro"/>
</dbReference>
<proteinExistence type="predicted"/>
<dbReference type="AlphaFoldDB" id="A0A1F5L4N4"/>
<keyword evidence="5 7" id="KW-0040">ANK repeat</keyword>
<gene>
    <name evidence="9" type="ORF">PENARI_c031G01226</name>
</gene>
<dbReference type="InterPro" id="IPR036770">
    <property type="entry name" value="Ankyrin_rpt-contain_sf"/>
</dbReference>
<feature type="transmembrane region" description="Helical" evidence="8">
    <location>
        <begin position="875"/>
        <end position="895"/>
    </location>
</feature>
<evidence type="ECO:0000256" key="6">
    <source>
        <dbReference type="ARBA" id="ARBA00023136"/>
    </source>
</evidence>
<name>A0A1F5L4N4_PENAI</name>
<evidence type="ECO:0000256" key="1">
    <source>
        <dbReference type="ARBA" id="ARBA00004141"/>
    </source>
</evidence>
<dbReference type="PRINTS" id="PR01415">
    <property type="entry name" value="ANKYRIN"/>
</dbReference>
<dbReference type="Proteomes" id="UP000177622">
    <property type="component" value="Unassembled WGS sequence"/>
</dbReference>
<dbReference type="PANTHER" id="PTHR24198">
    <property type="entry name" value="ANKYRIN REPEAT AND PROTEIN KINASE DOMAIN-CONTAINING PROTEIN"/>
    <property type="match status" value="1"/>
</dbReference>
<evidence type="ECO:0000256" key="2">
    <source>
        <dbReference type="ARBA" id="ARBA00022692"/>
    </source>
</evidence>
<dbReference type="SUPFAM" id="SSF144083">
    <property type="entry name" value="Magnesium transport protein CorA, transmembrane region"/>
    <property type="match status" value="1"/>
</dbReference>
<feature type="repeat" description="ANK" evidence="7">
    <location>
        <begin position="130"/>
        <end position="162"/>
    </location>
</feature>